<feature type="region of interest" description="Disordered" evidence="1">
    <location>
        <begin position="273"/>
        <end position="363"/>
    </location>
</feature>
<reference evidence="2 3" key="1">
    <citation type="submission" date="2021-06" db="EMBL/GenBank/DDBJ databases">
        <authorList>
            <person name="Palmer J.M."/>
        </authorList>
    </citation>
    <scope>NUCLEOTIDE SEQUENCE [LARGE SCALE GENOMIC DNA]</scope>
    <source>
        <strain evidence="2 3">GA_2019</strain>
        <tissue evidence="2">Muscle</tissue>
    </source>
</reference>
<feature type="non-terminal residue" evidence="2">
    <location>
        <position position="1"/>
    </location>
</feature>
<proteinExistence type="predicted"/>
<name>A0ABV0MW27_9TELE</name>
<feature type="compositionally biased region" description="Basic and acidic residues" evidence="1">
    <location>
        <begin position="299"/>
        <end position="308"/>
    </location>
</feature>
<evidence type="ECO:0000313" key="2">
    <source>
        <dbReference type="EMBL" id="MEQ2163337.1"/>
    </source>
</evidence>
<gene>
    <name evidence="2" type="ORF">GOODEAATRI_028974</name>
</gene>
<feature type="compositionally biased region" description="Basic residues" evidence="1">
    <location>
        <begin position="351"/>
        <end position="363"/>
    </location>
</feature>
<feature type="compositionally biased region" description="Basic and acidic residues" evidence="1">
    <location>
        <begin position="32"/>
        <end position="49"/>
    </location>
</feature>
<feature type="compositionally biased region" description="Polar residues" evidence="1">
    <location>
        <begin position="83"/>
        <end position="92"/>
    </location>
</feature>
<sequence length="363" mass="39639">LPPSGMPQPCSGRQGDAPAEECRSPRRKRPRLERPSRQEVDSLRAEVEQLKALLKAPEPTPAFQAAAAWESGEDLEDDGISVRASNSEFQSLEDQRDPFPDPRDRDPPSIGGNDGSHPGGHAQSWGSWSGPHAPVDHCIASLVLSPDEAIRERARCPSAQCRVTDDFLCRAYDIAARMAHIGNSLSVLLLAQSQMLQPGMVGAALGGTNDAALQAFGLMSRELGRLLSTLVVTRCQVWLAQAPISADCRQSLRRLPVIPGQLFGPEAERALHCRRQSSQAPEAWGGRSGTMGPPASQPRRRDVRDLRRQFRTPTPAQFDQRSRAVAGAWRQPGVARAPPREALAGLDRSRRPPRGRSRRQRAA</sequence>
<evidence type="ECO:0000313" key="3">
    <source>
        <dbReference type="Proteomes" id="UP001476798"/>
    </source>
</evidence>
<feature type="compositionally biased region" description="Basic and acidic residues" evidence="1">
    <location>
        <begin position="93"/>
        <end position="107"/>
    </location>
</feature>
<keyword evidence="3" id="KW-1185">Reference proteome</keyword>
<dbReference type="EMBL" id="JAHRIO010014151">
    <property type="protein sequence ID" value="MEQ2163337.1"/>
    <property type="molecule type" value="Genomic_DNA"/>
</dbReference>
<organism evidence="2 3">
    <name type="scientific">Goodea atripinnis</name>
    <dbReference type="NCBI Taxonomy" id="208336"/>
    <lineage>
        <taxon>Eukaryota</taxon>
        <taxon>Metazoa</taxon>
        <taxon>Chordata</taxon>
        <taxon>Craniata</taxon>
        <taxon>Vertebrata</taxon>
        <taxon>Euteleostomi</taxon>
        <taxon>Actinopterygii</taxon>
        <taxon>Neopterygii</taxon>
        <taxon>Teleostei</taxon>
        <taxon>Neoteleostei</taxon>
        <taxon>Acanthomorphata</taxon>
        <taxon>Ovalentaria</taxon>
        <taxon>Atherinomorphae</taxon>
        <taxon>Cyprinodontiformes</taxon>
        <taxon>Goodeidae</taxon>
        <taxon>Goodea</taxon>
    </lineage>
</organism>
<comment type="caution">
    <text evidence="2">The sequence shown here is derived from an EMBL/GenBank/DDBJ whole genome shotgun (WGS) entry which is preliminary data.</text>
</comment>
<feature type="region of interest" description="Disordered" evidence="1">
    <location>
        <begin position="1"/>
        <end position="128"/>
    </location>
</feature>
<dbReference type="Proteomes" id="UP001476798">
    <property type="component" value="Unassembled WGS sequence"/>
</dbReference>
<accession>A0ABV0MW27</accession>
<protein>
    <submittedName>
        <fullName evidence="2">Uncharacterized protein</fullName>
    </submittedName>
</protein>
<evidence type="ECO:0000256" key="1">
    <source>
        <dbReference type="SAM" id="MobiDB-lite"/>
    </source>
</evidence>